<keyword evidence="3" id="KW-1185">Reference proteome</keyword>
<reference evidence="2 3" key="1">
    <citation type="submission" date="2011-07" db="EMBL/GenBank/DDBJ databases">
        <authorList>
            <person name="Coyne R."/>
            <person name="Brami D."/>
            <person name="Johnson J."/>
            <person name="Hostetler J."/>
            <person name="Hannick L."/>
            <person name="Clark T."/>
            <person name="Cassidy-Hanley D."/>
            <person name="Inman J."/>
        </authorList>
    </citation>
    <scope>NUCLEOTIDE SEQUENCE [LARGE SCALE GENOMIC DNA]</scope>
    <source>
        <strain evidence="2 3">G5</strain>
    </source>
</reference>
<feature type="domain" description="EGF-like" evidence="1">
    <location>
        <begin position="162"/>
        <end position="203"/>
    </location>
</feature>
<dbReference type="InterPro" id="IPR009030">
    <property type="entry name" value="Growth_fac_rcpt_cys_sf"/>
</dbReference>
<sequence>MIQYYLYKKIDACQTPENNTILGNDYENCKLCKGNSFFIADENQKDTLKLNDEDFSYDDATQIFTATDAKSLQQLIVESFQLLWNCNNPTKIIQVNGQLDVETEDALNKTDTNGFQSRCMQCEVENCGKCSLLSTDQCEICKEGYSYKDSKCVGCQIDGCNECPLDKNGEEKCSQCIKGLYLYENQCVSECPQGLTQSKKACLDCRLGTYASDFQCLSCQPNTCKVCSGPQINQCQTCFEGFVRDETNGCRPCVGNECCASDKCEDDQFRQSDYPFQCQYCSDLCATCTGPDQDNCLSCKNGYQLEAGQCINPGKKEQFFLDPQTNILTPCHFSCLECIDASEYCTICKPDMNYFIEVEDRFQCDSKCPIGYEPEAEIQSDIQIKCIIKSEKPTVEIVINDPDLPVDNGNESDIPSIIKEMDEIVGNCAFSQYWDGEQCQQCPLNCIECLSNNECTECQQGYFWTKKHPNVKIAIKHVKHVLVQAIKNVQNVQISQIYFHKMVYVIRTHQVMIQTINLQFLNLKYFLIQTLVEHLLLKVINIKQI</sequence>
<dbReference type="AlphaFoldDB" id="G0QSC1"/>
<dbReference type="PANTHER" id="PTHR23275">
    <property type="entry name" value="CABRIOLET.-RELATED"/>
    <property type="match status" value="1"/>
</dbReference>
<dbReference type="STRING" id="857967.G0QSC1"/>
<dbReference type="RefSeq" id="XP_004035354.1">
    <property type="nucleotide sequence ID" value="XM_004035306.1"/>
</dbReference>
<proteinExistence type="predicted"/>
<gene>
    <name evidence="2" type="ORF">IMG5_100170</name>
</gene>
<feature type="domain" description="EGF-like" evidence="1">
    <location>
        <begin position="218"/>
        <end position="251"/>
    </location>
</feature>
<protein>
    <submittedName>
        <fullName evidence="2">Zinc finger lsd1 subclass family protein, putative</fullName>
        <ecNumber evidence="2">3.4.21.75</ecNumber>
    </submittedName>
</protein>
<keyword evidence="2" id="KW-0378">Hydrolase</keyword>
<dbReference type="SMART" id="SM00261">
    <property type="entry name" value="FU"/>
    <property type="match status" value="6"/>
</dbReference>
<dbReference type="OrthoDB" id="286906at2759"/>
<dbReference type="CDD" id="cd00064">
    <property type="entry name" value="FU"/>
    <property type="match status" value="1"/>
</dbReference>
<organism evidence="2 3">
    <name type="scientific">Ichthyophthirius multifiliis</name>
    <name type="common">White spot disease agent</name>
    <name type="synonym">Ich</name>
    <dbReference type="NCBI Taxonomy" id="5932"/>
    <lineage>
        <taxon>Eukaryota</taxon>
        <taxon>Sar</taxon>
        <taxon>Alveolata</taxon>
        <taxon>Ciliophora</taxon>
        <taxon>Intramacronucleata</taxon>
        <taxon>Oligohymenophorea</taxon>
        <taxon>Hymenostomatida</taxon>
        <taxon>Ophryoglenina</taxon>
        <taxon>Ichthyophthirius</taxon>
    </lineage>
</organism>
<feature type="domain" description="EGF-like" evidence="1">
    <location>
        <begin position="337"/>
        <end position="387"/>
    </location>
</feature>
<evidence type="ECO:0000313" key="3">
    <source>
        <dbReference type="Proteomes" id="UP000008983"/>
    </source>
</evidence>
<feature type="domain" description="EGF-like" evidence="1">
    <location>
        <begin position="280"/>
        <end position="311"/>
    </location>
</feature>
<dbReference type="InterPro" id="IPR052798">
    <property type="entry name" value="Giardia_VSA"/>
</dbReference>
<dbReference type="InterPro" id="IPR000742">
    <property type="entry name" value="EGF"/>
</dbReference>
<evidence type="ECO:0000313" key="2">
    <source>
        <dbReference type="EMBL" id="EGR31868.1"/>
    </source>
</evidence>
<dbReference type="InterPro" id="IPR006212">
    <property type="entry name" value="Furin_repeat"/>
</dbReference>
<dbReference type="eggNOG" id="KOG3525">
    <property type="taxonomic scope" value="Eukaryota"/>
</dbReference>
<evidence type="ECO:0000259" key="1">
    <source>
        <dbReference type="SMART" id="SM00181"/>
    </source>
</evidence>
<dbReference type="EC" id="3.4.21.75" evidence="2"/>
<dbReference type="GO" id="GO:0004252">
    <property type="term" value="F:serine-type endopeptidase activity"/>
    <property type="evidence" value="ECO:0007669"/>
    <property type="project" value="UniProtKB-EC"/>
</dbReference>
<dbReference type="PANTHER" id="PTHR23275:SF100">
    <property type="entry name" value="EGF-LIKE DOMAIN-CONTAINING PROTEIN"/>
    <property type="match status" value="1"/>
</dbReference>
<dbReference type="InParanoid" id="G0QSC1"/>
<dbReference type="EMBL" id="GL983809">
    <property type="protein sequence ID" value="EGR31868.1"/>
    <property type="molecule type" value="Genomic_DNA"/>
</dbReference>
<name>G0QSC1_ICHMU</name>
<dbReference type="SMART" id="SM00181">
    <property type="entry name" value="EGF"/>
    <property type="match status" value="5"/>
</dbReference>
<dbReference type="GeneID" id="14908025"/>
<dbReference type="Proteomes" id="UP000008983">
    <property type="component" value="Unassembled WGS sequence"/>
</dbReference>
<dbReference type="SUPFAM" id="SSF57184">
    <property type="entry name" value="Growth factor receptor domain"/>
    <property type="match status" value="3"/>
</dbReference>
<accession>G0QSC1</accession>
<dbReference type="Gene3D" id="2.10.220.10">
    <property type="entry name" value="Hormone Receptor, Insulin-like Growth Factor Receptor 1, Chain A, domain 2"/>
    <property type="match status" value="3"/>
</dbReference>
<feature type="domain" description="EGF-like" evidence="1">
    <location>
        <begin position="121"/>
        <end position="153"/>
    </location>
</feature>